<dbReference type="RefSeq" id="WP_315881108.1">
    <property type="nucleotide sequence ID" value="NZ_JAWCTQ010000055.1"/>
</dbReference>
<proteinExistence type="predicted"/>
<organism evidence="1 2">
    <name type="scientific">Streptomyces tamarix</name>
    <dbReference type="NCBI Taxonomy" id="3078565"/>
    <lineage>
        <taxon>Bacteria</taxon>
        <taxon>Bacillati</taxon>
        <taxon>Actinomycetota</taxon>
        <taxon>Actinomycetes</taxon>
        <taxon>Kitasatosporales</taxon>
        <taxon>Streptomycetaceae</taxon>
        <taxon>Streptomyces</taxon>
    </lineage>
</organism>
<gene>
    <name evidence="1" type="ORF">RND61_28965</name>
</gene>
<evidence type="ECO:0000313" key="1">
    <source>
        <dbReference type="EMBL" id="MDT9686072.1"/>
    </source>
</evidence>
<dbReference type="EMBL" id="JAWCTQ010000055">
    <property type="protein sequence ID" value="MDT9686072.1"/>
    <property type="molecule type" value="Genomic_DNA"/>
</dbReference>
<reference evidence="1 2" key="1">
    <citation type="submission" date="2023-09" db="EMBL/GenBank/DDBJ databases">
        <title>Streptomyces sp. nov.: A antagonism against Alternaria gaisen Producing Streptochlin, Isolated from Tamarix root soil.</title>
        <authorList>
            <person name="Chen Y."/>
        </authorList>
    </citation>
    <scope>NUCLEOTIDE SEQUENCE [LARGE SCALE GENOMIC DNA]</scope>
    <source>
        <strain evidence="1 2">TRM76323</strain>
    </source>
</reference>
<sequence>MVSSGVAAGCDDLAGIGSTDTWNDLLNEWLNGKGGNRAFGAGSHITQQLATNKHSLNVLAQLRQQIQAADYDIDPASMGGRSSYKDPRTNFFNDITGMLTDGAKGSGVPEAFMGSYDQIHQVINVNKRERTFTVAFAAYNETGTESLTHVVPDIGQGKQMGTLHQTYYWTMTVDF</sequence>
<comment type="caution">
    <text evidence="1">The sequence shown here is derived from an EMBL/GenBank/DDBJ whole genome shotgun (WGS) entry which is preliminary data.</text>
</comment>
<evidence type="ECO:0000313" key="2">
    <source>
        <dbReference type="Proteomes" id="UP001250181"/>
    </source>
</evidence>
<accession>A0ABU3QTP0</accession>
<protein>
    <submittedName>
        <fullName evidence="1">Uncharacterized protein</fullName>
    </submittedName>
</protein>
<dbReference type="Proteomes" id="UP001250181">
    <property type="component" value="Unassembled WGS sequence"/>
</dbReference>
<keyword evidence="2" id="KW-1185">Reference proteome</keyword>
<name>A0ABU3QTP0_9ACTN</name>